<sequence length="512" mass="56735">MKKTIITYLALFASVFAVGQNIKVISKMDDPIQNPDFFQKALGSEWAEIDSLVITYPYPMLGDKEFRLLRKCCEKGRLSGINLTHCGERDIPDNAFSTLGDSDKGNFLKSNLKYVSLPQALKKIGVGAFAGTGLRCIDIPRTVVSVGPQAFGRCPELRSVTIRGNKAMTCISKDAFSGSSSNAVLNVFTDAYDYYVDSETYKGFKGINADATIYKDRTIHIDGSRTAKDILGADAYDIDSLTVTGTPNSDDFEFICSLSNSCNGRLHGLNLFDCDIQEMSDDCFGSGVNKILNIVLPKNLRRIGHEVFSYSMLENISFPPTLKEIGIFAFYECRYLCCDLKLPEGLDYIAYQAFWMCVNLKSIYLPSTLERLGVQAFYNPYYVEGIEDGPDVYINRRTPPVEVDYAGEPENNVGPVFGARVDSWRLFVPVGAKKNYENLKHWFFSEIIETPELTGGPNGIDGAVVSSDTDSGVTEVYTVSGRLVWRGMGEPQLSKGLYIMKTGGKAEKRVVE</sequence>
<comment type="caution">
    <text evidence="1">The sequence shown here is derived from an EMBL/GenBank/DDBJ whole genome shotgun (WGS) entry which is preliminary data.</text>
</comment>
<dbReference type="PANTHER" id="PTHR45661:SF3">
    <property type="entry name" value="IG-LIKE DOMAIN-CONTAINING PROTEIN"/>
    <property type="match status" value="1"/>
</dbReference>
<accession>A0ABX2AM35</accession>
<organism evidence="1 2">
    <name type="scientific">Xylanibacter muris</name>
    <dbReference type="NCBI Taxonomy" id="2736290"/>
    <lineage>
        <taxon>Bacteria</taxon>
        <taxon>Pseudomonadati</taxon>
        <taxon>Bacteroidota</taxon>
        <taxon>Bacteroidia</taxon>
        <taxon>Bacteroidales</taxon>
        <taxon>Prevotellaceae</taxon>
        <taxon>Xylanibacter</taxon>
    </lineage>
</organism>
<dbReference type="Proteomes" id="UP000714420">
    <property type="component" value="Unassembled WGS sequence"/>
</dbReference>
<dbReference type="EMBL" id="JABKKF010000005">
    <property type="protein sequence ID" value="NPD92180.1"/>
    <property type="molecule type" value="Genomic_DNA"/>
</dbReference>
<dbReference type="SUPFAM" id="SSF52058">
    <property type="entry name" value="L domain-like"/>
    <property type="match status" value="1"/>
</dbReference>
<dbReference type="Gene3D" id="3.80.10.10">
    <property type="entry name" value="Ribonuclease Inhibitor"/>
    <property type="match status" value="3"/>
</dbReference>
<dbReference type="PANTHER" id="PTHR45661">
    <property type="entry name" value="SURFACE ANTIGEN"/>
    <property type="match status" value="1"/>
</dbReference>
<protein>
    <submittedName>
        <fullName evidence="1">Leucine-rich repeat protein</fullName>
    </submittedName>
</protein>
<name>A0ABX2AM35_9BACT</name>
<keyword evidence="2" id="KW-1185">Reference proteome</keyword>
<dbReference type="InterPro" id="IPR032675">
    <property type="entry name" value="LRR_dom_sf"/>
</dbReference>
<gene>
    <name evidence="1" type="ORF">HPS56_07415</name>
</gene>
<evidence type="ECO:0000313" key="1">
    <source>
        <dbReference type="EMBL" id="NPD92180.1"/>
    </source>
</evidence>
<dbReference type="InterPro" id="IPR026906">
    <property type="entry name" value="LRR_5"/>
</dbReference>
<proteinExistence type="predicted"/>
<dbReference type="RefSeq" id="WP_172275515.1">
    <property type="nucleotide sequence ID" value="NZ_CASHFH010000026.1"/>
</dbReference>
<dbReference type="Pfam" id="PF13306">
    <property type="entry name" value="LRR_5"/>
    <property type="match status" value="2"/>
</dbReference>
<dbReference type="InterPro" id="IPR053139">
    <property type="entry name" value="Surface_bspA-like"/>
</dbReference>
<reference evidence="1 2" key="1">
    <citation type="submission" date="2020-05" db="EMBL/GenBank/DDBJ databases">
        <title>Distinct polysaccharide utilization as determinants for interspecies competition between intestinal Prevotella spp.</title>
        <authorList>
            <person name="Galvez E.J.C."/>
            <person name="Iljazovic A."/>
            <person name="Strowig T."/>
        </authorList>
    </citation>
    <scope>NUCLEOTIDE SEQUENCE [LARGE SCALE GENOMIC DNA]</scope>
    <source>
        <strain evidence="1 2">PMUR</strain>
    </source>
</reference>
<evidence type="ECO:0000313" key="2">
    <source>
        <dbReference type="Proteomes" id="UP000714420"/>
    </source>
</evidence>